<evidence type="ECO:0000256" key="1">
    <source>
        <dbReference type="ARBA" id="ARBA00004141"/>
    </source>
</evidence>
<keyword evidence="4" id="KW-0328">Glycosyltransferase</keyword>
<accession>A0ABQ6P6G9</accession>
<keyword evidence="11" id="KW-1185">Reference proteome</keyword>
<evidence type="ECO:0000256" key="9">
    <source>
        <dbReference type="SAM" id="Phobius"/>
    </source>
</evidence>
<comment type="pathway">
    <text evidence="3">Sphingolipid metabolism.</text>
</comment>
<sequence>MGYGLAAVATVGVGLLYGAGSRMVARARRRAAARDDRGIAPVPSASILKPLHGAEPRLADNLATALDQRGYHAPAEMVCGVADAGDRALDALAGLKTDGPVALRTVIGGRPKGRNAKVGNLESIAAQASGEMLVLADSDMAVPPDYLASLASALAQPGVGAATCLYVGRGDAGFWSRLVAAGIDTHFLPSVELGLATGRANPCMGSTIALRAQTLEQIGGMAAFRDVLADDFEIGVAVRAAGLRVVVPDMVLVHGCADAHARQMLRQELRWNATVAGLDKAGYLGSVVLHPLPLALIGGLLGGGVFAWGVALAALLVRGRIALAACQLDPFGRKATVKLQLLALVPLRDLLSFTTFLGALAVRNVHWRGANMAITAPTSTLKD</sequence>
<dbReference type="Gene3D" id="3.90.550.10">
    <property type="entry name" value="Spore Coat Polysaccharide Biosynthesis Protein SpsA, Chain A"/>
    <property type="match status" value="1"/>
</dbReference>
<dbReference type="Pfam" id="PF13506">
    <property type="entry name" value="Glyco_transf_21"/>
    <property type="match status" value="1"/>
</dbReference>
<dbReference type="InterPro" id="IPR017835">
    <property type="entry name" value="Hopen-assoc_HpnI"/>
</dbReference>
<name>A0ABQ6P6G9_9SPHN</name>
<keyword evidence="6 9" id="KW-0812">Transmembrane</keyword>
<keyword evidence="5" id="KW-0808">Transferase</keyword>
<evidence type="ECO:0000256" key="6">
    <source>
        <dbReference type="ARBA" id="ARBA00022692"/>
    </source>
</evidence>
<dbReference type="Proteomes" id="UP001187221">
    <property type="component" value="Unassembled WGS sequence"/>
</dbReference>
<dbReference type="InterPro" id="IPR025993">
    <property type="entry name" value="Ceramide_glucosylTrfase"/>
</dbReference>
<dbReference type="InterPro" id="IPR029044">
    <property type="entry name" value="Nucleotide-diphossugar_trans"/>
</dbReference>
<comment type="pathway">
    <text evidence="2">Lipid metabolism; sphingolipid metabolism.</text>
</comment>
<evidence type="ECO:0000256" key="3">
    <source>
        <dbReference type="ARBA" id="ARBA00004991"/>
    </source>
</evidence>
<evidence type="ECO:0000256" key="2">
    <source>
        <dbReference type="ARBA" id="ARBA00004760"/>
    </source>
</evidence>
<gene>
    <name evidence="10" type="primary">hpnI</name>
    <name evidence="10" type="ORF">NUTIK01_15970</name>
</gene>
<dbReference type="SUPFAM" id="SSF53448">
    <property type="entry name" value="Nucleotide-diphospho-sugar transferases"/>
    <property type="match status" value="1"/>
</dbReference>
<reference evidence="10 11" key="1">
    <citation type="submission" date="2023-06" db="EMBL/GenBank/DDBJ databases">
        <title>Draft genome sequence of Novosphingobium sp. strain IK01.</title>
        <authorList>
            <person name="Hatamoto M."/>
            <person name="Ikarashi T."/>
            <person name="Yamaguchi T."/>
        </authorList>
    </citation>
    <scope>NUCLEOTIDE SEQUENCE [LARGE SCALE GENOMIC DNA]</scope>
    <source>
        <strain evidence="10 11">IK01</strain>
    </source>
</reference>
<comment type="subcellular location">
    <subcellularLocation>
        <location evidence="1">Membrane</location>
        <topology evidence="1">Multi-pass membrane protein</topology>
    </subcellularLocation>
</comment>
<evidence type="ECO:0000313" key="11">
    <source>
        <dbReference type="Proteomes" id="UP001187221"/>
    </source>
</evidence>
<evidence type="ECO:0000256" key="8">
    <source>
        <dbReference type="ARBA" id="ARBA00023136"/>
    </source>
</evidence>
<dbReference type="NCBIfam" id="TIGR03472">
    <property type="entry name" value="HpnI"/>
    <property type="match status" value="1"/>
</dbReference>
<dbReference type="PANTHER" id="PTHR12726">
    <property type="entry name" value="CERAMIDE GLUCOSYLTRANSFERASE"/>
    <property type="match status" value="1"/>
</dbReference>
<keyword evidence="8 9" id="KW-0472">Membrane</keyword>
<feature type="transmembrane region" description="Helical" evidence="9">
    <location>
        <begin position="294"/>
        <end position="317"/>
    </location>
</feature>
<dbReference type="PANTHER" id="PTHR12726:SF0">
    <property type="entry name" value="CERAMIDE GLUCOSYLTRANSFERASE"/>
    <property type="match status" value="1"/>
</dbReference>
<evidence type="ECO:0000256" key="7">
    <source>
        <dbReference type="ARBA" id="ARBA00022989"/>
    </source>
</evidence>
<evidence type="ECO:0000256" key="4">
    <source>
        <dbReference type="ARBA" id="ARBA00022676"/>
    </source>
</evidence>
<keyword evidence="7 9" id="KW-1133">Transmembrane helix</keyword>
<proteinExistence type="predicted"/>
<evidence type="ECO:0000256" key="5">
    <source>
        <dbReference type="ARBA" id="ARBA00022679"/>
    </source>
</evidence>
<dbReference type="EMBL" id="BTFW01000001">
    <property type="protein sequence ID" value="GMM60820.1"/>
    <property type="molecule type" value="Genomic_DNA"/>
</dbReference>
<evidence type="ECO:0000313" key="10">
    <source>
        <dbReference type="EMBL" id="GMM60820.1"/>
    </source>
</evidence>
<protein>
    <submittedName>
        <fullName evidence="10">Bacteriohopanetetrol glucosamine biosynthesis glycosyltransferase HpnI</fullName>
    </submittedName>
</protein>
<organism evidence="10 11">
    <name type="scientific">Novosphingobium pituita</name>
    <dbReference type="NCBI Taxonomy" id="3056842"/>
    <lineage>
        <taxon>Bacteria</taxon>
        <taxon>Pseudomonadati</taxon>
        <taxon>Pseudomonadota</taxon>
        <taxon>Alphaproteobacteria</taxon>
        <taxon>Sphingomonadales</taxon>
        <taxon>Sphingomonadaceae</taxon>
        <taxon>Novosphingobium</taxon>
    </lineage>
</organism>
<comment type="caution">
    <text evidence="10">The sequence shown here is derived from an EMBL/GenBank/DDBJ whole genome shotgun (WGS) entry which is preliminary data.</text>
</comment>